<dbReference type="Proteomes" id="UP000592181">
    <property type="component" value="Unassembled WGS sequence"/>
</dbReference>
<evidence type="ECO:0000313" key="2">
    <source>
        <dbReference type="EMBL" id="NYG37948.1"/>
    </source>
</evidence>
<comment type="caution">
    <text evidence="2">The sequence shown here is derived from an EMBL/GenBank/DDBJ whole genome shotgun (WGS) entry which is preliminary data.</text>
</comment>
<evidence type="ECO:0000259" key="1">
    <source>
        <dbReference type="Pfam" id="PF00561"/>
    </source>
</evidence>
<dbReference type="SUPFAM" id="SSF53474">
    <property type="entry name" value="alpha/beta-Hydrolases"/>
    <property type="match status" value="1"/>
</dbReference>
<dbReference type="GO" id="GO:0003824">
    <property type="term" value="F:catalytic activity"/>
    <property type="evidence" value="ECO:0007669"/>
    <property type="project" value="UniProtKB-ARBA"/>
</dbReference>
<dbReference type="EMBL" id="JACBZX010000001">
    <property type="protein sequence ID" value="NYG37948.1"/>
    <property type="molecule type" value="Genomic_DNA"/>
</dbReference>
<dbReference type="AlphaFoldDB" id="A0A852X688"/>
<evidence type="ECO:0000313" key="3">
    <source>
        <dbReference type="Proteomes" id="UP000592181"/>
    </source>
</evidence>
<keyword evidence="3" id="KW-1185">Reference proteome</keyword>
<proteinExistence type="predicted"/>
<dbReference type="InterPro" id="IPR029058">
    <property type="entry name" value="AB_hydrolase_fold"/>
</dbReference>
<dbReference type="Pfam" id="PF00561">
    <property type="entry name" value="Abhydrolase_1"/>
    <property type="match status" value="1"/>
</dbReference>
<sequence>MSPSRTSRRAATIGGAAIGGALAGAGSAWFGAATYFARRVLTPDPYRPDDVVVRVLHTDSITLDATPDTVVPGRYGLWQGGEEVHLRFGDVLELDRELGRVRRRLLGVDRGVPRVGPGRLDSYYYGQDPGADLGLPYEDVLVDGDLGAMPAWIVPGAAGVGSRWAVLVHGRGARRFEGLRAVPALHRAGLTSLLPSYRNDTEAPPGHDGRYNLGLSEWRDIEAAMRMAISRGAQEIVLVGWSMGGAIVLQLLDRSVLAPMVSRAVLDGPVIDWADVLAHQARLHSVPAPVSDLSRTLMAQRWARGLIGLDERLDVARTDWVRRADELSHPMLLIHSRDDEFVPVAPSEALAAARPDLITFEPWSLARHCKEWNVDPARWDRVVTDFVL</sequence>
<accession>A0A852X688</accession>
<protein>
    <recommendedName>
        <fullName evidence="1">AB hydrolase-1 domain-containing protein</fullName>
    </recommendedName>
</protein>
<dbReference type="InterPro" id="IPR000073">
    <property type="entry name" value="AB_hydrolase_1"/>
</dbReference>
<reference evidence="2 3" key="1">
    <citation type="submission" date="2020-07" db="EMBL/GenBank/DDBJ databases">
        <title>Sequencing the genomes of 1000 actinobacteria strains.</title>
        <authorList>
            <person name="Klenk H.-P."/>
        </authorList>
    </citation>
    <scope>NUCLEOTIDE SEQUENCE [LARGE SCALE GENOMIC DNA]</scope>
    <source>
        <strain evidence="2 3">DSM 24723</strain>
    </source>
</reference>
<dbReference type="RefSeq" id="WP_179463233.1">
    <property type="nucleotide sequence ID" value="NZ_JACBZX010000001.1"/>
</dbReference>
<organism evidence="2 3">
    <name type="scientific">Janibacter alkaliphilus</name>
    <dbReference type="NCBI Taxonomy" id="1069963"/>
    <lineage>
        <taxon>Bacteria</taxon>
        <taxon>Bacillati</taxon>
        <taxon>Actinomycetota</taxon>
        <taxon>Actinomycetes</taxon>
        <taxon>Micrococcales</taxon>
        <taxon>Intrasporangiaceae</taxon>
        <taxon>Janibacter</taxon>
    </lineage>
</organism>
<gene>
    <name evidence="2" type="ORF">BJY28_002417</name>
</gene>
<feature type="domain" description="AB hydrolase-1" evidence="1">
    <location>
        <begin position="166"/>
        <end position="279"/>
    </location>
</feature>
<dbReference type="Gene3D" id="3.40.50.1820">
    <property type="entry name" value="alpha/beta hydrolase"/>
    <property type="match status" value="1"/>
</dbReference>
<name>A0A852X688_9MICO</name>